<keyword evidence="1" id="KW-1133">Transmembrane helix</keyword>
<feature type="transmembrane region" description="Helical" evidence="1">
    <location>
        <begin position="172"/>
        <end position="191"/>
    </location>
</feature>
<reference evidence="2 3" key="1">
    <citation type="submission" date="2019-11" db="EMBL/GenBank/DDBJ databases">
        <title>Whole genome sequence of Oryza granulata.</title>
        <authorList>
            <person name="Li W."/>
        </authorList>
    </citation>
    <scope>NUCLEOTIDE SEQUENCE [LARGE SCALE GENOMIC DNA]</scope>
    <source>
        <strain evidence="3">cv. Menghai</strain>
        <tissue evidence="2">Leaf</tissue>
    </source>
</reference>
<keyword evidence="1" id="KW-0812">Transmembrane</keyword>
<feature type="transmembrane region" description="Helical" evidence="1">
    <location>
        <begin position="309"/>
        <end position="331"/>
    </location>
</feature>
<evidence type="ECO:0000256" key="1">
    <source>
        <dbReference type="SAM" id="Phobius"/>
    </source>
</evidence>
<keyword evidence="3" id="KW-1185">Reference proteome</keyword>
<protein>
    <submittedName>
        <fullName evidence="2">Uncharacterized protein</fullName>
    </submittedName>
</protein>
<feature type="transmembrane region" description="Helical" evidence="1">
    <location>
        <begin position="76"/>
        <end position="97"/>
    </location>
</feature>
<evidence type="ECO:0000313" key="2">
    <source>
        <dbReference type="EMBL" id="KAF0911604.1"/>
    </source>
</evidence>
<proteinExistence type="predicted"/>
<feature type="transmembrane region" description="Helical" evidence="1">
    <location>
        <begin position="264"/>
        <end position="288"/>
    </location>
</feature>
<dbReference type="OrthoDB" id="721296at2759"/>
<dbReference type="Proteomes" id="UP000479710">
    <property type="component" value="Unassembled WGS sequence"/>
</dbReference>
<keyword evidence="1" id="KW-0472">Membrane</keyword>
<accession>A0A6G1DHC6</accession>
<name>A0A6G1DHC6_9ORYZ</name>
<dbReference type="AlphaFoldDB" id="A0A6G1DHC6"/>
<organism evidence="2 3">
    <name type="scientific">Oryza meyeriana var. granulata</name>
    <dbReference type="NCBI Taxonomy" id="110450"/>
    <lineage>
        <taxon>Eukaryota</taxon>
        <taxon>Viridiplantae</taxon>
        <taxon>Streptophyta</taxon>
        <taxon>Embryophyta</taxon>
        <taxon>Tracheophyta</taxon>
        <taxon>Spermatophyta</taxon>
        <taxon>Magnoliopsida</taxon>
        <taxon>Liliopsida</taxon>
        <taxon>Poales</taxon>
        <taxon>Poaceae</taxon>
        <taxon>BOP clade</taxon>
        <taxon>Oryzoideae</taxon>
        <taxon>Oryzeae</taxon>
        <taxon>Oryzinae</taxon>
        <taxon>Oryza</taxon>
        <taxon>Oryza meyeriana</taxon>
    </lineage>
</organism>
<sequence>MAKRKVFTLRKAADKALAVSAAYAPFGAAVAYPAAAPTATALAFALGYGALLFMLPFSVYALVFLRPPRRLRQTPYSILACAVATPATLLAAVLAVLGLGDVAFAAGVAWAAVVSAAAALGWCLTNGGYTAVAFSRRQQLANFMDAVERTPEIAFPLFSDDVGVAKRKAVRFAVALSAACAVAGGATVGSLSGGDLFSAAMAALAIFVLPMCLLYVPAYLMDPYPTINGVLQRNPMAAWCALLAPVGLVLCRLVAALATTTTGGTFFAVTSSAASVFWAMDAGAAVLMGRVIAREIAKPSICRSTSSEIVSAFLMVCLRYFVYLHVFHLIACGGHLTWFNSH</sequence>
<feature type="transmembrane region" description="Helical" evidence="1">
    <location>
        <begin position="103"/>
        <end position="129"/>
    </location>
</feature>
<gene>
    <name evidence="2" type="ORF">E2562_011224</name>
</gene>
<dbReference type="EMBL" id="SPHZ02000006">
    <property type="protein sequence ID" value="KAF0911604.1"/>
    <property type="molecule type" value="Genomic_DNA"/>
</dbReference>
<evidence type="ECO:0000313" key="3">
    <source>
        <dbReference type="Proteomes" id="UP000479710"/>
    </source>
</evidence>
<feature type="transmembrane region" description="Helical" evidence="1">
    <location>
        <begin position="197"/>
        <end position="216"/>
    </location>
</feature>
<feature type="transmembrane region" description="Helical" evidence="1">
    <location>
        <begin position="41"/>
        <end position="64"/>
    </location>
</feature>
<feature type="transmembrane region" description="Helical" evidence="1">
    <location>
        <begin position="237"/>
        <end position="258"/>
    </location>
</feature>
<comment type="caution">
    <text evidence="2">The sequence shown here is derived from an EMBL/GenBank/DDBJ whole genome shotgun (WGS) entry which is preliminary data.</text>
</comment>